<evidence type="ECO:0000313" key="5">
    <source>
        <dbReference type="EMBL" id="WNM23541.1"/>
    </source>
</evidence>
<protein>
    <submittedName>
        <fullName evidence="5">DUF86 domain-containing protein</fullName>
    </submittedName>
</protein>
<dbReference type="EMBL" id="CP134879">
    <property type="protein sequence ID" value="WNM23541.1"/>
    <property type="molecule type" value="Genomic_DNA"/>
</dbReference>
<dbReference type="GO" id="GO:0110001">
    <property type="term" value="C:toxin-antitoxin complex"/>
    <property type="evidence" value="ECO:0007669"/>
    <property type="project" value="InterPro"/>
</dbReference>
<keyword evidence="3" id="KW-0378">Hydrolase</keyword>
<keyword evidence="6" id="KW-1185">Reference proteome</keyword>
<dbReference type="GO" id="GO:0016787">
    <property type="term" value="F:hydrolase activity"/>
    <property type="evidence" value="ECO:0007669"/>
    <property type="project" value="UniProtKB-KW"/>
</dbReference>
<dbReference type="RefSeq" id="WP_313496525.1">
    <property type="nucleotide sequence ID" value="NZ_CP134879.1"/>
</dbReference>
<dbReference type="InterPro" id="IPR008201">
    <property type="entry name" value="HepT-like"/>
</dbReference>
<evidence type="ECO:0000256" key="3">
    <source>
        <dbReference type="ARBA" id="ARBA00022801"/>
    </source>
</evidence>
<evidence type="ECO:0000313" key="6">
    <source>
        <dbReference type="Proteomes" id="UP001304125"/>
    </source>
</evidence>
<proteinExistence type="inferred from homology"/>
<keyword evidence="2" id="KW-0540">Nuclease</keyword>
<dbReference type="GO" id="GO:0004540">
    <property type="term" value="F:RNA nuclease activity"/>
    <property type="evidence" value="ECO:0007669"/>
    <property type="project" value="InterPro"/>
</dbReference>
<dbReference type="Gene3D" id="1.20.120.580">
    <property type="entry name" value="bsu32300-like"/>
    <property type="match status" value="1"/>
</dbReference>
<name>A0AA96F3W6_9MICO</name>
<evidence type="ECO:0000256" key="4">
    <source>
        <dbReference type="ARBA" id="ARBA00024207"/>
    </source>
</evidence>
<organism evidence="5 6">
    <name type="scientific">Demequina capsici</name>
    <dbReference type="NCBI Taxonomy" id="3075620"/>
    <lineage>
        <taxon>Bacteria</taxon>
        <taxon>Bacillati</taxon>
        <taxon>Actinomycetota</taxon>
        <taxon>Actinomycetes</taxon>
        <taxon>Micrococcales</taxon>
        <taxon>Demequinaceae</taxon>
        <taxon>Demequina</taxon>
    </lineage>
</organism>
<keyword evidence="1" id="KW-1277">Toxin-antitoxin system</keyword>
<dbReference type="Proteomes" id="UP001304125">
    <property type="component" value="Chromosome"/>
</dbReference>
<evidence type="ECO:0000256" key="1">
    <source>
        <dbReference type="ARBA" id="ARBA00022649"/>
    </source>
</evidence>
<comment type="similarity">
    <text evidence="4">Belongs to the HepT RNase toxin family.</text>
</comment>
<accession>A0AA96F3W6</accession>
<dbReference type="InterPro" id="IPR037038">
    <property type="entry name" value="HepT-like_sf"/>
</dbReference>
<evidence type="ECO:0000256" key="2">
    <source>
        <dbReference type="ARBA" id="ARBA00022722"/>
    </source>
</evidence>
<dbReference type="Pfam" id="PF01934">
    <property type="entry name" value="HepT-like"/>
    <property type="match status" value="1"/>
</dbReference>
<dbReference type="AlphaFoldDB" id="A0AA96F3W6"/>
<gene>
    <name evidence="5" type="ORF">RN606_09190</name>
</gene>
<sequence>MATELEIDAICMRISSRLESLNRLPHEVRSELFGDSWPAMWGMRNRIAHTYTQVEPSVVIATLNMDLPEIRKQILNHLDQQCA</sequence>
<reference evidence="5 6" key="1">
    <citation type="submission" date="2023-09" db="EMBL/GenBank/DDBJ databases">
        <title>Demequina sp. a novel bacteria isolated from Capsicum annuum.</title>
        <authorList>
            <person name="Humaira Z."/>
            <person name="Lee J."/>
            <person name="Cho D."/>
        </authorList>
    </citation>
    <scope>NUCLEOTIDE SEQUENCE [LARGE SCALE GENOMIC DNA]</scope>
    <source>
        <strain evidence="5 6">OYTSA14</strain>
    </source>
</reference>